<feature type="compositionally biased region" description="Pro residues" evidence="1">
    <location>
        <begin position="28"/>
        <end position="38"/>
    </location>
</feature>
<dbReference type="AlphaFoldDB" id="A0A3D8S345"/>
<accession>A0A3D8S345</accession>
<sequence length="94" mass="10233">MKRRRRDYETPIDRRTTLCTHVPSMYPIGPPKTMPPAGHPAKCITDRSWPGKTVTKASPSSASRPSSARCCSRTATAMHATTAPTSGPSSRTYD</sequence>
<evidence type="ECO:0000256" key="1">
    <source>
        <dbReference type="SAM" id="MobiDB-lite"/>
    </source>
</evidence>
<evidence type="ECO:0000313" key="3">
    <source>
        <dbReference type="Proteomes" id="UP000256328"/>
    </source>
</evidence>
<comment type="caution">
    <text evidence="2">The sequence shown here is derived from an EMBL/GenBank/DDBJ whole genome shotgun (WGS) entry which is preliminary data.</text>
</comment>
<feature type="compositionally biased region" description="Low complexity" evidence="1">
    <location>
        <begin position="57"/>
        <end position="85"/>
    </location>
</feature>
<organism evidence="2 3">
    <name type="scientific">Coleophoma crateriformis</name>
    <dbReference type="NCBI Taxonomy" id="565419"/>
    <lineage>
        <taxon>Eukaryota</taxon>
        <taxon>Fungi</taxon>
        <taxon>Dikarya</taxon>
        <taxon>Ascomycota</taxon>
        <taxon>Pezizomycotina</taxon>
        <taxon>Leotiomycetes</taxon>
        <taxon>Helotiales</taxon>
        <taxon>Dermateaceae</taxon>
        <taxon>Coleophoma</taxon>
    </lineage>
</organism>
<keyword evidence="3" id="KW-1185">Reference proteome</keyword>
<evidence type="ECO:0000313" key="2">
    <source>
        <dbReference type="EMBL" id="RDW80695.1"/>
    </source>
</evidence>
<feature type="region of interest" description="Disordered" evidence="1">
    <location>
        <begin position="21"/>
        <end position="94"/>
    </location>
</feature>
<protein>
    <submittedName>
        <fullName evidence="2">Uncharacterized protein</fullName>
    </submittedName>
</protein>
<dbReference type="Proteomes" id="UP000256328">
    <property type="component" value="Unassembled WGS sequence"/>
</dbReference>
<name>A0A3D8S345_9HELO</name>
<dbReference type="EMBL" id="PDLN01000007">
    <property type="protein sequence ID" value="RDW80695.1"/>
    <property type="molecule type" value="Genomic_DNA"/>
</dbReference>
<proteinExistence type="predicted"/>
<gene>
    <name evidence="2" type="ORF">BP5796_05393</name>
</gene>
<reference evidence="2 3" key="1">
    <citation type="journal article" date="2018" name="IMA Fungus">
        <title>IMA Genome-F 9: Draft genome sequence of Annulohypoxylon stygium, Aspergillus mulundensis, Berkeleyomyces basicola (syn. Thielaviopsis basicola), Ceratocystis smalleyi, two Cercospora beticola strains, Coleophoma cylindrospora, Fusarium fracticaudum, Phialophora cf. hyalina, and Morchella septimelata.</title>
        <authorList>
            <person name="Wingfield B.D."/>
            <person name="Bills G.F."/>
            <person name="Dong Y."/>
            <person name="Huang W."/>
            <person name="Nel W.J."/>
            <person name="Swalarsk-Parry B.S."/>
            <person name="Vaghefi N."/>
            <person name="Wilken P.M."/>
            <person name="An Z."/>
            <person name="de Beer Z.W."/>
            <person name="De Vos L."/>
            <person name="Chen L."/>
            <person name="Duong T.A."/>
            <person name="Gao Y."/>
            <person name="Hammerbacher A."/>
            <person name="Kikkert J.R."/>
            <person name="Li Y."/>
            <person name="Li H."/>
            <person name="Li K."/>
            <person name="Li Q."/>
            <person name="Liu X."/>
            <person name="Ma X."/>
            <person name="Naidoo K."/>
            <person name="Pethybridge S.J."/>
            <person name="Sun J."/>
            <person name="Steenkamp E.T."/>
            <person name="van der Nest M.A."/>
            <person name="van Wyk S."/>
            <person name="Wingfield M.J."/>
            <person name="Xiong C."/>
            <person name="Yue Q."/>
            <person name="Zhang X."/>
        </authorList>
    </citation>
    <scope>NUCLEOTIDE SEQUENCE [LARGE SCALE GENOMIC DNA]</scope>
    <source>
        <strain evidence="2 3">BP5796</strain>
    </source>
</reference>